<accession>A0AAV5E461</accession>
<dbReference type="Proteomes" id="UP001054889">
    <property type="component" value="Unassembled WGS sequence"/>
</dbReference>
<evidence type="ECO:0000256" key="1">
    <source>
        <dbReference type="SAM" id="MobiDB-lite"/>
    </source>
</evidence>
<dbReference type="AlphaFoldDB" id="A0AAV5E461"/>
<dbReference type="SUPFAM" id="SSF81383">
    <property type="entry name" value="F-box domain"/>
    <property type="match status" value="1"/>
</dbReference>
<keyword evidence="3" id="KW-1185">Reference proteome</keyword>
<feature type="region of interest" description="Disordered" evidence="1">
    <location>
        <begin position="172"/>
        <end position="227"/>
    </location>
</feature>
<proteinExistence type="predicted"/>
<evidence type="ECO:0008006" key="4">
    <source>
        <dbReference type="Google" id="ProtNLM"/>
    </source>
</evidence>
<evidence type="ECO:0000313" key="3">
    <source>
        <dbReference type="Proteomes" id="UP001054889"/>
    </source>
</evidence>
<feature type="compositionally biased region" description="Polar residues" evidence="1">
    <location>
        <begin position="15"/>
        <end position="38"/>
    </location>
</feature>
<dbReference type="InterPro" id="IPR036047">
    <property type="entry name" value="F-box-like_dom_sf"/>
</dbReference>
<comment type="caution">
    <text evidence="2">The sequence shown here is derived from an EMBL/GenBank/DDBJ whole genome shotgun (WGS) entry which is preliminary data.</text>
</comment>
<dbReference type="EMBL" id="BQKI01000073">
    <property type="protein sequence ID" value="GJN17221.1"/>
    <property type="molecule type" value="Genomic_DNA"/>
</dbReference>
<feature type="region of interest" description="Disordered" evidence="1">
    <location>
        <begin position="67"/>
        <end position="95"/>
    </location>
</feature>
<reference evidence="2" key="2">
    <citation type="submission" date="2021-12" db="EMBL/GenBank/DDBJ databases">
        <title>Resequencing data analysis of finger millet.</title>
        <authorList>
            <person name="Hatakeyama M."/>
            <person name="Aluri S."/>
            <person name="Balachadran M.T."/>
            <person name="Sivarajan S.R."/>
            <person name="Poveda L."/>
            <person name="Shimizu-Inatsugi R."/>
            <person name="Schlapbach R."/>
            <person name="Sreeman S.M."/>
            <person name="Shimizu K.K."/>
        </authorList>
    </citation>
    <scope>NUCLEOTIDE SEQUENCE</scope>
</reference>
<dbReference type="PANTHER" id="PTHR33165">
    <property type="entry name" value="F-BOX DOMAIN CONTAINING PROTEIN-LIKE-RELATED"/>
    <property type="match status" value="1"/>
</dbReference>
<evidence type="ECO:0000313" key="2">
    <source>
        <dbReference type="EMBL" id="GJN17221.1"/>
    </source>
</evidence>
<gene>
    <name evidence="2" type="primary">gb04272</name>
    <name evidence="2" type="ORF">PR202_gb04272</name>
</gene>
<protein>
    <recommendedName>
        <fullName evidence="4">F-box domain-containing protein</fullName>
    </recommendedName>
</protein>
<feature type="region of interest" description="Disordered" evidence="1">
    <location>
        <begin position="1"/>
        <end position="47"/>
    </location>
</feature>
<reference evidence="2" key="1">
    <citation type="journal article" date="2018" name="DNA Res.">
        <title>Multiple hybrid de novo genome assembly of finger millet, an orphan allotetraploid crop.</title>
        <authorList>
            <person name="Hatakeyama M."/>
            <person name="Aluri S."/>
            <person name="Balachadran M.T."/>
            <person name="Sivarajan S.R."/>
            <person name="Patrignani A."/>
            <person name="Gruter S."/>
            <person name="Poveda L."/>
            <person name="Shimizu-Inatsugi R."/>
            <person name="Baeten J."/>
            <person name="Francoijs K.J."/>
            <person name="Nataraja K.N."/>
            <person name="Reddy Y.A.N."/>
            <person name="Phadnis S."/>
            <person name="Ravikumar R.L."/>
            <person name="Schlapbach R."/>
            <person name="Sreeman S.M."/>
            <person name="Shimizu K.K."/>
        </authorList>
    </citation>
    <scope>NUCLEOTIDE SEQUENCE</scope>
</reference>
<organism evidence="2 3">
    <name type="scientific">Eleusine coracana subsp. coracana</name>
    <dbReference type="NCBI Taxonomy" id="191504"/>
    <lineage>
        <taxon>Eukaryota</taxon>
        <taxon>Viridiplantae</taxon>
        <taxon>Streptophyta</taxon>
        <taxon>Embryophyta</taxon>
        <taxon>Tracheophyta</taxon>
        <taxon>Spermatophyta</taxon>
        <taxon>Magnoliopsida</taxon>
        <taxon>Liliopsida</taxon>
        <taxon>Poales</taxon>
        <taxon>Poaceae</taxon>
        <taxon>PACMAD clade</taxon>
        <taxon>Chloridoideae</taxon>
        <taxon>Cynodonteae</taxon>
        <taxon>Eleusininae</taxon>
        <taxon>Eleusine</taxon>
    </lineage>
</organism>
<sequence>MGIASGPWRVGNGHSGSASNLEETKLQTTPEGSAQNRPRNGPFRCNRTRSKGIALSHRAQDAATFQFGASGGSSRRFPKRASGARMSCRTSKRRRLSPHARPWASLPQDLVEQIGWRVLAGDLRDYVRFRAVCSHWKSSTACPRGRGLVDPRFHPRRWMMLPEDHGLYPCASSAAPRAPSSASTSHSSTITSFSTPSTVSSSCIATRTPPSASSTPSPAKSPSSHRC</sequence>
<name>A0AAV5E461_ELECO</name>